<reference evidence="3" key="1">
    <citation type="submission" date="2018-06" db="EMBL/GenBank/DDBJ databases">
        <authorList>
            <person name="Zhirakovskaya E."/>
        </authorList>
    </citation>
    <scope>NUCLEOTIDE SEQUENCE</scope>
</reference>
<dbReference type="Pfam" id="PF01370">
    <property type="entry name" value="Epimerase"/>
    <property type="match status" value="1"/>
</dbReference>
<feature type="domain" description="NAD-dependent epimerase/dehydratase" evidence="2">
    <location>
        <begin position="6"/>
        <end position="229"/>
    </location>
</feature>
<gene>
    <name evidence="3" type="ORF">MNBD_GAMMA16-664</name>
</gene>
<dbReference type="SUPFAM" id="SSF51735">
    <property type="entry name" value="NAD(P)-binding Rossmann-fold domains"/>
    <property type="match status" value="1"/>
</dbReference>
<name>A0A3B0ZLT8_9ZZZZ</name>
<evidence type="ECO:0000313" key="3">
    <source>
        <dbReference type="EMBL" id="VAW88287.1"/>
    </source>
</evidence>
<comment type="similarity">
    <text evidence="1">Belongs to the NAD(P)-dependent epimerase/dehydratase family.</text>
</comment>
<protein>
    <submittedName>
        <fullName evidence="3">UDP-glucose 4-epimerase</fullName>
        <ecNumber evidence="3">5.1.3.2</ecNumber>
    </submittedName>
</protein>
<dbReference type="AlphaFoldDB" id="A0A3B0ZLT8"/>
<proteinExistence type="inferred from homology"/>
<sequence>MTKKRIAVTGATGFLGSHLCKRFIADGYHVRILVRDINKAREYEGQVEKIIVGDIADKEALNELMQGVECAVHLVSNFRIASGPPESYHQINVEGTKTALHAARAAGVKRFVHCSTIGVHGNVKETPATEDSPYNPGDLYQETKTEAEQFCLNKTKKEGMEIVVIRPTSLYGPGDMRMLKMFKMLAKRTFFTVGPCTENFHAVYIDDAVNGFIKVMDTPGISGQVFFIGGPEYVPLKEYINTAAKAVGVPPPWLHFPYWFFYGAAVVCESICVPLRIEPPLHRRRVRFFKNNRAFSIDKARKTLKYNPLINLEEGMKRTVAWYKKNGFL</sequence>
<dbReference type="EC" id="5.1.3.2" evidence="3"/>
<evidence type="ECO:0000259" key="2">
    <source>
        <dbReference type="Pfam" id="PF01370"/>
    </source>
</evidence>
<dbReference type="EMBL" id="UOFO01000143">
    <property type="protein sequence ID" value="VAW88287.1"/>
    <property type="molecule type" value="Genomic_DNA"/>
</dbReference>
<dbReference type="GO" id="GO:0003978">
    <property type="term" value="F:UDP-glucose 4-epimerase activity"/>
    <property type="evidence" value="ECO:0007669"/>
    <property type="project" value="UniProtKB-EC"/>
</dbReference>
<dbReference type="InterPro" id="IPR001509">
    <property type="entry name" value="Epimerase_deHydtase"/>
</dbReference>
<organism evidence="3">
    <name type="scientific">hydrothermal vent metagenome</name>
    <dbReference type="NCBI Taxonomy" id="652676"/>
    <lineage>
        <taxon>unclassified sequences</taxon>
        <taxon>metagenomes</taxon>
        <taxon>ecological metagenomes</taxon>
    </lineage>
</organism>
<evidence type="ECO:0000256" key="1">
    <source>
        <dbReference type="ARBA" id="ARBA00007637"/>
    </source>
</evidence>
<keyword evidence="3" id="KW-0413">Isomerase</keyword>
<dbReference type="PANTHER" id="PTHR43000">
    <property type="entry name" value="DTDP-D-GLUCOSE 4,6-DEHYDRATASE-RELATED"/>
    <property type="match status" value="1"/>
</dbReference>
<dbReference type="InterPro" id="IPR036291">
    <property type="entry name" value="NAD(P)-bd_dom_sf"/>
</dbReference>
<accession>A0A3B0ZLT8</accession>
<dbReference type="Gene3D" id="3.40.50.720">
    <property type="entry name" value="NAD(P)-binding Rossmann-like Domain"/>
    <property type="match status" value="1"/>
</dbReference>